<evidence type="ECO:0000313" key="1">
    <source>
        <dbReference type="EMBL" id="MEE1946483.1"/>
    </source>
</evidence>
<evidence type="ECO:0000313" key="2">
    <source>
        <dbReference type="Proteomes" id="UP001336835"/>
    </source>
</evidence>
<keyword evidence="2" id="KW-1185">Reference proteome</keyword>
<dbReference type="Proteomes" id="UP001336835">
    <property type="component" value="Unassembled WGS sequence"/>
</dbReference>
<dbReference type="RefSeq" id="WP_330108790.1">
    <property type="nucleotide sequence ID" value="NZ_JAZDQT010000003.1"/>
</dbReference>
<proteinExistence type="predicted"/>
<gene>
    <name evidence="1" type="ORF">VRU48_15265</name>
</gene>
<organism evidence="1 2">
    <name type="scientific">Pedobacter albus</name>
    <dbReference type="NCBI Taxonomy" id="3113905"/>
    <lineage>
        <taxon>Bacteria</taxon>
        <taxon>Pseudomonadati</taxon>
        <taxon>Bacteroidota</taxon>
        <taxon>Sphingobacteriia</taxon>
        <taxon>Sphingobacteriales</taxon>
        <taxon>Sphingobacteriaceae</taxon>
        <taxon>Pedobacter</taxon>
    </lineage>
</organism>
<protein>
    <submittedName>
        <fullName evidence="1">Uncharacterized protein</fullName>
    </submittedName>
</protein>
<name>A0ABU7IAI1_9SPHI</name>
<reference evidence="1 2" key="1">
    <citation type="submission" date="2024-01" db="EMBL/GenBank/DDBJ databases">
        <title>Pedobacter sp. nov., isolated from fresh soil.</title>
        <authorList>
            <person name="Le N.T.T."/>
        </authorList>
    </citation>
    <scope>NUCLEOTIDE SEQUENCE [LARGE SCALE GENOMIC DNA]</scope>
    <source>
        <strain evidence="1 2">KR3-3</strain>
    </source>
</reference>
<dbReference type="EMBL" id="JAZDQT010000003">
    <property type="protein sequence ID" value="MEE1946483.1"/>
    <property type="molecule type" value="Genomic_DNA"/>
</dbReference>
<accession>A0ABU7IAI1</accession>
<comment type="caution">
    <text evidence="1">The sequence shown here is derived from an EMBL/GenBank/DDBJ whole genome shotgun (WGS) entry which is preliminary data.</text>
</comment>
<sequence>MDKDFRITSAKQYEETMITIFEMQEQEEPLSAQQKADMEIMMKAADRYEAEEL</sequence>